<keyword evidence="5" id="KW-0223">Dioxygenase</keyword>
<keyword evidence="5" id="KW-0560">Oxidoreductase</keyword>
<evidence type="ECO:0000313" key="6">
    <source>
        <dbReference type="Proteomes" id="UP000225706"/>
    </source>
</evidence>
<dbReference type="InterPro" id="IPR037217">
    <property type="entry name" value="Trp/Indoleamine_2_3_dOase-like"/>
</dbReference>
<evidence type="ECO:0000256" key="1">
    <source>
        <dbReference type="ARBA" id="ARBA00007119"/>
    </source>
</evidence>
<name>A0A2B4S0P6_STYPI</name>
<dbReference type="Pfam" id="PF01231">
    <property type="entry name" value="IDO"/>
    <property type="match status" value="1"/>
</dbReference>
<dbReference type="GO" id="GO:0005737">
    <property type="term" value="C:cytoplasm"/>
    <property type="evidence" value="ECO:0007669"/>
    <property type="project" value="TreeGrafter"/>
</dbReference>
<feature type="binding site" description="proximal binding residue" evidence="4">
    <location>
        <position position="344"/>
    </location>
    <ligand>
        <name>heme b</name>
        <dbReference type="ChEBI" id="CHEBI:60344"/>
    </ligand>
    <ligandPart>
        <name>Fe</name>
        <dbReference type="ChEBI" id="CHEBI:18248"/>
    </ligandPart>
</feature>
<dbReference type="GO" id="GO:0004833">
    <property type="term" value="F:L-tryptophan 2,3-dioxygenase activity"/>
    <property type="evidence" value="ECO:0007669"/>
    <property type="project" value="TreeGrafter"/>
</dbReference>
<organism evidence="5 6">
    <name type="scientific">Stylophora pistillata</name>
    <name type="common">Smooth cauliflower coral</name>
    <dbReference type="NCBI Taxonomy" id="50429"/>
    <lineage>
        <taxon>Eukaryota</taxon>
        <taxon>Metazoa</taxon>
        <taxon>Cnidaria</taxon>
        <taxon>Anthozoa</taxon>
        <taxon>Hexacorallia</taxon>
        <taxon>Scleractinia</taxon>
        <taxon>Astrocoeniina</taxon>
        <taxon>Pocilloporidae</taxon>
        <taxon>Stylophora</taxon>
    </lineage>
</organism>
<evidence type="ECO:0000313" key="5">
    <source>
        <dbReference type="EMBL" id="PFX22623.1"/>
    </source>
</evidence>
<dbReference type="GO" id="GO:0019441">
    <property type="term" value="P:L-tryptophan catabolic process to kynurenine"/>
    <property type="evidence" value="ECO:0007669"/>
    <property type="project" value="InterPro"/>
</dbReference>
<dbReference type="AlphaFoldDB" id="A0A2B4S0P6"/>
<comment type="caution">
    <text evidence="5">The sequence shown here is derived from an EMBL/GenBank/DDBJ whole genome shotgun (WGS) entry which is preliminary data.</text>
</comment>
<dbReference type="SUPFAM" id="SSF140959">
    <property type="entry name" value="Indolic compounds 2,3-dioxygenase-like"/>
    <property type="match status" value="1"/>
</dbReference>
<protein>
    <submittedName>
        <fullName evidence="5">Indoleamine 2,3-dioxygenase 2</fullName>
    </submittedName>
</protein>
<sequence length="427" mass="47881">MEFVPSPLEFDVSPDFGFLPEREPLQCLPEYFSPWETFARNLPQLVKEGESFRQQIKQLPLLDHNKLSTEDEWKRAQLVLTCISHAYVWCKGETGVAKSLPKSLAVPWVSVAEHLGIPPVITHSTFQLYNWRYIDSKRPFSMDNLEISVMITGSKTEVGFVSIPLQLEADFGKGCYSIPNGQKAVVNNDREGVLKALISLKETIVQLKKSFLRIYDVCDPEEFYNGLRIYLSGWLNNPALPDGLIYEGVNEMPLQYSGGSAAESSIFHTLDAALGVLHSKTESSSGGQFLEKMRYYMPPKHRAFIEAVANGPSIRNYVLASGDPDLNRAYDLCVEKLTDFRNVHLQVVARYIIIPSNREKESKQKGKALIGTGGSDLMSFLKQIRNETASTASCNNNIERDSSIELHKESIRVSDDTIMVSDDNTAS</sequence>
<dbReference type="Gene3D" id="1.20.58.480">
    <property type="match status" value="1"/>
</dbReference>
<dbReference type="InterPro" id="IPR000898">
    <property type="entry name" value="Indolamine_dOase"/>
</dbReference>
<evidence type="ECO:0000256" key="3">
    <source>
        <dbReference type="ARBA" id="ARBA00023004"/>
    </source>
</evidence>
<keyword evidence="3 4" id="KW-0408">Iron</keyword>
<dbReference type="GO" id="GO:0046872">
    <property type="term" value="F:metal ion binding"/>
    <property type="evidence" value="ECO:0007669"/>
    <property type="project" value="UniProtKB-KW"/>
</dbReference>
<reference evidence="6" key="1">
    <citation type="journal article" date="2017" name="bioRxiv">
        <title>Comparative analysis of the genomes of Stylophora pistillata and Acropora digitifera provides evidence for extensive differences between species of corals.</title>
        <authorList>
            <person name="Voolstra C.R."/>
            <person name="Li Y."/>
            <person name="Liew Y.J."/>
            <person name="Baumgarten S."/>
            <person name="Zoccola D."/>
            <person name="Flot J.-F."/>
            <person name="Tambutte S."/>
            <person name="Allemand D."/>
            <person name="Aranda M."/>
        </authorList>
    </citation>
    <scope>NUCLEOTIDE SEQUENCE [LARGE SCALE GENOMIC DNA]</scope>
</reference>
<dbReference type="Proteomes" id="UP000225706">
    <property type="component" value="Unassembled WGS sequence"/>
</dbReference>
<accession>A0A2B4S0P6</accession>
<dbReference type="STRING" id="50429.A0A2B4S0P6"/>
<keyword evidence="6" id="KW-1185">Reference proteome</keyword>
<dbReference type="OrthoDB" id="10262710at2759"/>
<dbReference type="PANTHER" id="PTHR28657">
    <property type="entry name" value="INDOLEAMINE 2,3-DIOXYGENASE"/>
    <property type="match status" value="1"/>
</dbReference>
<keyword evidence="4" id="KW-0349">Heme</keyword>
<comment type="similarity">
    <text evidence="1">Belongs to the indoleamine 2,3-dioxygenase family.</text>
</comment>
<dbReference type="GO" id="GO:0020037">
    <property type="term" value="F:heme binding"/>
    <property type="evidence" value="ECO:0007669"/>
    <property type="project" value="InterPro"/>
</dbReference>
<proteinExistence type="inferred from homology"/>
<dbReference type="EMBL" id="LSMT01000234">
    <property type="protein sequence ID" value="PFX22623.1"/>
    <property type="molecule type" value="Genomic_DNA"/>
</dbReference>
<keyword evidence="2 4" id="KW-0479">Metal-binding</keyword>
<dbReference type="PANTHER" id="PTHR28657:SF5">
    <property type="entry name" value="INDOLEAMINE 2,3-DIOXYGENASE"/>
    <property type="match status" value="1"/>
</dbReference>
<dbReference type="GO" id="GO:0033754">
    <property type="term" value="F:indoleamine 2,3-dioxygenase activity"/>
    <property type="evidence" value="ECO:0007669"/>
    <property type="project" value="TreeGrafter"/>
</dbReference>
<evidence type="ECO:0000256" key="4">
    <source>
        <dbReference type="PIRSR" id="PIRSR600898-1"/>
    </source>
</evidence>
<evidence type="ECO:0000256" key="2">
    <source>
        <dbReference type="ARBA" id="ARBA00022723"/>
    </source>
</evidence>
<dbReference type="GO" id="GO:0034354">
    <property type="term" value="P:'de novo' NAD+ biosynthetic process from L-tryptophan"/>
    <property type="evidence" value="ECO:0007669"/>
    <property type="project" value="TreeGrafter"/>
</dbReference>
<gene>
    <name evidence="5" type="primary">Ido2</name>
    <name evidence="5" type="ORF">AWC38_SpisGene12865</name>
</gene>